<dbReference type="Proteomes" id="UP000217348">
    <property type="component" value="Chromosome"/>
</dbReference>
<name>A0A250FX71_9FLAO</name>
<sequence length="62" mass="7327">MKRTKNQGFGYFAKNHIHYAENLQTYSLRSLRTMDIFYATFIDFLNASSPMPINLNKNNKNH</sequence>
<dbReference type="AlphaFoldDB" id="A0A250FX71"/>
<dbReference type="KEGG" id="csto:CGC58_07970"/>
<evidence type="ECO:0000313" key="4">
    <source>
        <dbReference type="Proteomes" id="UP001622370"/>
    </source>
</evidence>
<reference evidence="1" key="2">
    <citation type="journal article" date="2017" name="Genome Announc.">
        <title>Twelve Complete Reference Genomes of Clinical Isolates in the Capnocytophaga Genus.</title>
        <authorList>
            <person name="Villarma A."/>
            <person name="Gulvik C.A."/>
            <person name="Rowe L.A."/>
            <person name="Sheth M."/>
            <person name="Juieng P."/>
            <person name="Nicholson A.C."/>
            <person name="Loparev V.N."/>
            <person name="McQuiston J.R."/>
        </authorList>
    </citation>
    <scope>NUCLEOTIDE SEQUENCE</scope>
    <source>
        <strain evidence="1">H2177</strain>
    </source>
</reference>
<reference evidence="2" key="4">
    <citation type="submission" date="2024-10" db="EMBL/GenBank/DDBJ databases">
        <authorList>
            <person name="Bergman P."/>
            <person name="Andersson A.F."/>
            <person name="Zangenah S."/>
            <person name="Abbasi N."/>
        </authorList>
    </citation>
    <scope>NUCLEOTIDE SEQUENCE</scope>
    <source>
        <strain evidence="2">W5</strain>
    </source>
</reference>
<dbReference type="EMBL" id="JBJGWJ010000008">
    <property type="protein sequence ID" value="MFK8294223.1"/>
    <property type="molecule type" value="Genomic_DNA"/>
</dbReference>
<gene>
    <name evidence="2" type="ORF">ACI76L_10550</name>
    <name evidence="1" type="ORF">CGC58_07970</name>
</gene>
<reference evidence="2 4" key="1">
    <citation type="journal article" date="2016" name="Sci. Rep.">
        <title>Whole genome sequencing identifies a novel species of the genus Capnocytophaga isolated from dog and cat bite wounds in humans.</title>
        <authorList>
            <person name="Zangenah S."/>
            <person name="Abbasi N."/>
            <person name="Andersson A.F."/>
            <person name="Bergman P."/>
        </authorList>
    </citation>
    <scope>NUCLEOTIDE SEQUENCE [LARGE SCALE GENOMIC DNA]</scope>
    <source>
        <strain evidence="2 4">W5</strain>
    </source>
</reference>
<proteinExistence type="predicted"/>
<dbReference type="Proteomes" id="UP001622370">
    <property type="component" value="Unassembled WGS sequence"/>
</dbReference>
<dbReference type="EMBL" id="CP022387">
    <property type="protein sequence ID" value="ATA89673.1"/>
    <property type="molecule type" value="Genomic_DNA"/>
</dbReference>
<protein>
    <submittedName>
        <fullName evidence="1">Uncharacterized protein</fullName>
    </submittedName>
</protein>
<organism evidence="1 3">
    <name type="scientific">Capnocytophaga stomatis</name>
    <dbReference type="NCBI Taxonomy" id="1848904"/>
    <lineage>
        <taxon>Bacteria</taxon>
        <taxon>Pseudomonadati</taxon>
        <taxon>Bacteroidota</taxon>
        <taxon>Flavobacteriia</taxon>
        <taxon>Flavobacteriales</taxon>
        <taxon>Flavobacteriaceae</taxon>
        <taxon>Capnocytophaga</taxon>
    </lineage>
</organism>
<dbReference type="OrthoDB" id="1149760at2"/>
<evidence type="ECO:0000313" key="2">
    <source>
        <dbReference type="EMBL" id="MFK8294223.1"/>
    </source>
</evidence>
<reference evidence="3" key="3">
    <citation type="submission" date="2017-06" db="EMBL/GenBank/DDBJ databases">
        <title>Capnocytophaga spp. assemblies.</title>
        <authorList>
            <person name="Gulvik C.A."/>
        </authorList>
    </citation>
    <scope>NUCLEOTIDE SEQUENCE [LARGE SCALE GENOMIC DNA]</scope>
    <source>
        <strain evidence="3">H2177</strain>
    </source>
</reference>
<dbReference type="RefSeq" id="WP_095896244.1">
    <property type="nucleotide sequence ID" value="NZ_BOPJ01000012.1"/>
</dbReference>
<accession>A0A250FX71</accession>
<evidence type="ECO:0000313" key="3">
    <source>
        <dbReference type="Proteomes" id="UP000217348"/>
    </source>
</evidence>
<keyword evidence="4" id="KW-1185">Reference proteome</keyword>
<evidence type="ECO:0000313" key="1">
    <source>
        <dbReference type="EMBL" id="ATA89673.1"/>
    </source>
</evidence>